<dbReference type="RefSeq" id="WP_248938969.1">
    <property type="nucleotide sequence ID" value="NZ_JAKIKS010000010.1"/>
</dbReference>
<dbReference type="EMBL" id="JAKIKS010000010">
    <property type="protein sequence ID" value="MCL1123682.1"/>
    <property type="molecule type" value="Genomic_DNA"/>
</dbReference>
<keyword evidence="2" id="KW-1185">Reference proteome</keyword>
<comment type="caution">
    <text evidence="1">The sequence shown here is derived from an EMBL/GenBank/DDBJ whole genome shotgun (WGS) entry which is preliminary data.</text>
</comment>
<accession>A0ABT0L7L7</accession>
<dbReference type="Proteomes" id="UP001203423">
    <property type="component" value="Unassembled WGS sequence"/>
</dbReference>
<reference evidence="1 2" key="1">
    <citation type="submission" date="2022-01" db="EMBL/GenBank/DDBJ databases">
        <title>Whole genome-based taxonomy of the Shewanellaceae.</title>
        <authorList>
            <person name="Martin-Rodriguez A.J."/>
        </authorList>
    </citation>
    <scope>NUCLEOTIDE SEQUENCE [LARGE SCALE GENOMIC DNA]</scope>
    <source>
        <strain evidence="1 2">DSM 17177</strain>
    </source>
</reference>
<gene>
    <name evidence="1" type="ORF">L2764_04070</name>
</gene>
<name>A0ABT0L7L7_9GAMM</name>
<evidence type="ECO:0000313" key="2">
    <source>
        <dbReference type="Proteomes" id="UP001203423"/>
    </source>
</evidence>
<evidence type="ECO:0000313" key="1">
    <source>
        <dbReference type="EMBL" id="MCL1123682.1"/>
    </source>
</evidence>
<organism evidence="1 2">
    <name type="scientific">Shewanella surugensis</name>
    <dbReference type="NCBI Taxonomy" id="212020"/>
    <lineage>
        <taxon>Bacteria</taxon>
        <taxon>Pseudomonadati</taxon>
        <taxon>Pseudomonadota</taxon>
        <taxon>Gammaproteobacteria</taxon>
        <taxon>Alteromonadales</taxon>
        <taxon>Shewanellaceae</taxon>
        <taxon>Shewanella</taxon>
    </lineage>
</organism>
<protein>
    <submittedName>
        <fullName evidence="1">Type III secretion apparatus</fullName>
    </submittedName>
</protein>
<proteinExistence type="predicted"/>
<sequence length="120" mass="13874">MDLKVRRNLEQFFQLLGEKPAELDDKIECHFPPYGILLETQEGRLLMTSWLLDHKTTDVLPLLSRCHPEVFLGLPQRLYIVKNSLMIGSLMPSNSEGMDWYRLCKAQRKFLSNVLKGGLV</sequence>